<evidence type="ECO:0000313" key="2">
    <source>
        <dbReference type="Proteomes" id="UP000018144"/>
    </source>
</evidence>
<dbReference type="EMBL" id="HF935429">
    <property type="protein sequence ID" value="CCX08747.1"/>
    <property type="molecule type" value="Genomic_DNA"/>
</dbReference>
<proteinExistence type="predicted"/>
<accession>U4LDF3</accession>
<name>U4LDF3_PYROM</name>
<reference evidence="1 2" key="1">
    <citation type="journal article" date="2013" name="PLoS Genet.">
        <title>The genome and development-dependent transcriptomes of Pyronema confluens: a window into fungal evolution.</title>
        <authorList>
            <person name="Traeger S."/>
            <person name="Altegoer F."/>
            <person name="Freitag M."/>
            <person name="Gabaldon T."/>
            <person name="Kempken F."/>
            <person name="Kumar A."/>
            <person name="Marcet-Houben M."/>
            <person name="Poggeler S."/>
            <person name="Stajich J.E."/>
            <person name="Nowrousian M."/>
        </authorList>
    </citation>
    <scope>NUCLEOTIDE SEQUENCE [LARGE SCALE GENOMIC DNA]</scope>
    <source>
        <strain evidence="2">CBS 100304</strain>
        <tissue evidence="1">Vegetative mycelium</tissue>
    </source>
</reference>
<evidence type="ECO:0000313" key="1">
    <source>
        <dbReference type="EMBL" id="CCX08747.1"/>
    </source>
</evidence>
<keyword evidence="2" id="KW-1185">Reference proteome</keyword>
<gene>
    <name evidence="1" type="ORF">PCON_08340</name>
</gene>
<sequence length="123" mass="13538">MPSLLRDIVWPGAWLGLHALVEELDHFGDSGKANIWLLVVLVSWSIPVDWGDIVLVAVDEIAGRHGFTWADATASACHPAFVDTTAFGALPFAHDDEMEVLVFKTVGLSCELKMFWIEELVCS</sequence>
<dbReference type="AlphaFoldDB" id="U4LDF3"/>
<organism evidence="1 2">
    <name type="scientific">Pyronema omphalodes (strain CBS 100304)</name>
    <name type="common">Pyronema confluens</name>
    <dbReference type="NCBI Taxonomy" id="1076935"/>
    <lineage>
        <taxon>Eukaryota</taxon>
        <taxon>Fungi</taxon>
        <taxon>Dikarya</taxon>
        <taxon>Ascomycota</taxon>
        <taxon>Pezizomycotina</taxon>
        <taxon>Pezizomycetes</taxon>
        <taxon>Pezizales</taxon>
        <taxon>Pyronemataceae</taxon>
        <taxon>Pyronema</taxon>
    </lineage>
</organism>
<protein>
    <submittedName>
        <fullName evidence="1">Uncharacterized protein</fullName>
    </submittedName>
</protein>
<dbReference type="Proteomes" id="UP000018144">
    <property type="component" value="Unassembled WGS sequence"/>
</dbReference>